<dbReference type="EC" id="2.7.11.1" evidence="1"/>
<proteinExistence type="predicted"/>
<dbReference type="CDD" id="cd14014">
    <property type="entry name" value="STKc_PknB_like"/>
    <property type="match status" value="1"/>
</dbReference>
<name>A0ABN2QJ13_9ACTN</name>
<comment type="caution">
    <text evidence="10">The sequence shown here is derived from an EMBL/GenBank/DDBJ whole genome shotgun (WGS) entry which is preliminary data.</text>
</comment>
<protein>
    <recommendedName>
        <fullName evidence="1">non-specific serine/threonine protein kinase</fullName>
        <ecNumber evidence="1">2.7.11.1</ecNumber>
    </recommendedName>
</protein>
<dbReference type="PROSITE" id="PS00107">
    <property type="entry name" value="PROTEIN_KINASE_ATP"/>
    <property type="match status" value="1"/>
</dbReference>
<dbReference type="Proteomes" id="UP001499854">
    <property type="component" value="Unassembled WGS sequence"/>
</dbReference>
<feature type="compositionally biased region" description="Low complexity" evidence="8">
    <location>
        <begin position="338"/>
        <end position="364"/>
    </location>
</feature>
<dbReference type="RefSeq" id="WP_344655309.1">
    <property type="nucleotide sequence ID" value="NZ_BAAAQM010000002.1"/>
</dbReference>
<dbReference type="InterPro" id="IPR011009">
    <property type="entry name" value="Kinase-like_dom_sf"/>
</dbReference>
<keyword evidence="5" id="KW-0418">Kinase</keyword>
<dbReference type="PANTHER" id="PTHR43289:SF6">
    <property type="entry name" value="SERINE_THREONINE-PROTEIN KINASE NEKL-3"/>
    <property type="match status" value="1"/>
</dbReference>
<feature type="compositionally biased region" description="Pro residues" evidence="8">
    <location>
        <begin position="406"/>
        <end position="418"/>
    </location>
</feature>
<evidence type="ECO:0000256" key="5">
    <source>
        <dbReference type="ARBA" id="ARBA00022777"/>
    </source>
</evidence>
<organism evidence="10 11">
    <name type="scientific">Catenulispora subtropica</name>
    <dbReference type="NCBI Taxonomy" id="450798"/>
    <lineage>
        <taxon>Bacteria</taxon>
        <taxon>Bacillati</taxon>
        <taxon>Actinomycetota</taxon>
        <taxon>Actinomycetes</taxon>
        <taxon>Catenulisporales</taxon>
        <taxon>Catenulisporaceae</taxon>
        <taxon>Catenulispora</taxon>
    </lineage>
</organism>
<dbReference type="PROSITE" id="PS00108">
    <property type="entry name" value="PROTEIN_KINASE_ST"/>
    <property type="match status" value="1"/>
</dbReference>
<dbReference type="SUPFAM" id="SSF56112">
    <property type="entry name" value="Protein kinase-like (PK-like)"/>
    <property type="match status" value="1"/>
</dbReference>
<feature type="compositionally biased region" description="Pro residues" evidence="8">
    <location>
        <begin position="375"/>
        <end position="396"/>
    </location>
</feature>
<keyword evidence="3" id="KW-0808">Transferase</keyword>
<evidence type="ECO:0000256" key="7">
    <source>
        <dbReference type="PROSITE-ProRule" id="PRU10141"/>
    </source>
</evidence>
<keyword evidence="4 7" id="KW-0547">Nucleotide-binding</keyword>
<feature type="binding site" evidence="7">
    <location>
        <position position="52"/>
    </location>
    <ligand>
        <name>ATP</name>
        <dbReference type="ChEBI" id="CHEBI:30616"/>
    </ligand>
</feature>
<dbReference type="InterPro" id="IPR000719">
    <property type="entry name" value="Prot_kinase_dom"/>
</dbReference>
<evidence type="ECO:0000313" key="10">
    <source>
        <dbReference type="EMBL" id="GAA1953361.1"/>
    </source>
</evidence>
<dbReference type="EMBL" id="BAAAQM010000002">
    <property type="protein sequence ID" value="GAA1953361.1"/>
    <property type="molecule type" value="Genomic_DNA"/>
</dbReference>
<feature type="compositionally biased region" description="Gly residues" evidence="8">
    <location>
        <begin position="308"/>
        <end position="330"/>
    </location>
</feature>
<accession>A0ABN2QJ13</accession>
<keyword evidence="11" id="KW-1185">Reference proteome</keyword>
<feature type="region of interest" description="Disordered" evidence="8">
    <location>
        <begin position="448"/>
        <end position="519"/>
    </location>
</feature>
<evidence type="ECO:0000256" key="3">
    <source>
        <dbReference type="ARBA" id="ARBA00022679"/>
    </source>
</evidence>
<dbReference type="InterPro" id="IPR008271">
    <property type="entry name" value="Ser/Thr_kinase_AS"/>
</dbReference>
<feature type="region of interest" description="Disordered" evidence="8">
    <location>
        <begin position="277"/>
        <end position="419"/>
    </location>
</feature>
<dbReference type="Pfam" id="PF00069">
    <property type="entry name" value="Pkinase"/>
    <property type="match status" value="1"/>
</dbReference>
<dbReference type="InterPro" id="IPR017441">
    <property type="entry name" value="Protein_kinase_ATP_BS"/>
</dbReference>
<keyword evidence="2" id="KW-0723">Serine/threonine-protein kinase</keyword>
<feature type="domain" description="Protein kinase" evidence="9">
    <location>
        <begin position="23"/>
        <end position="281"/>
    </location>
</feature>
<sequence>MAGEEDTTRDSHGAEGILIAGRYRLIERLGAGGMGRVWRAYDESLDCEVALKEVWLPPMLSDAERADRLARAQREARNAARLRAHPHIVSVHDMVSHQDMPWIVMDLIPSRNLAQVVEEHGPLPQEQVAKVGLGVLDALSASHAAGILHRDVKPPNVLLTTDGRVMLTDFGIAVQEADLTMTASGVLVGSPEFVAPERARGEASRGASDLFSLGATLFYACEGRSPFARETAVGVLTAILFEETAPVTRQPALAPVISGLLTKDPAARWDAPRARAELERLSGATPGSGTRTDGVPEAATIVVPPGSSGSGTGAGMGSGTGSGSGTGAGSGFNPFLTPSPSASSSSSSSPSSSLSSSSSSSAPPTMAAGTQGPGTPYPPTPTPYPPTPYPPTPYPPQAHQVTTPYGPGPGFYPQPVPPKTNNTGRNVGIGVGAAVVVGGVIAAIALSGGGKKNRDAVSPVNNSSSTSGSAPSSPASSGTPSGNAPSSGSNPTTPSDSSPSGGDSTTATPPSTVDPATWDKADTDKTLFAADQLLPMTFTDSKGVVYTATNQWTDKCVNSYESAQLKTLLTKYKCDQQAIATYVDKDHKILVDIVVLPLPDTTSASNAFKDMQAKNAFTIDDWGVWCPRTGAGSEICSASKDTSNAQQYGYIQPNHRYLVHAVSLYINLTSDATAQDWLKPAATSAARQGGPQVAVQ</sequence>
<evidence type="ECO:0000259" key="9">
    <source>
        <dbReference type="PROSITE" id="PS50011"/>
    </source>
</evidence>
<gene>
    <name evidence="10" type="ORF">GCM10009838_05790</name>
</gene>
<dbReference type="SMART" id="SM00220">
    <property type="entry name" value="S_TKc"/>
    <property type="match status" value="1"/>
</dbReference>
<dbReference type="Gene3D" id="3.30.200.20">
    <property type="entry name" value="Phosphorylase Kinase, domain 1"/>
    <property type="match status" value="1"/>
</dbReference>
<evidence type="ECO:0000256" key="4">
    <source>
        <dbReference type="ARBA" id="ARBA00022741"/>
    </source>
</evidence>
<dbReference type="Gene3D" id="1.10.510.10">
    <property type="entry name" value="Transferase(Phosphotransferase) domain 1"/>
    <property type="match status" value="1"/>
</dbReference>
<keyword evidence="6 7" id="KW-0067">ATP-binding</keyword>
<dbReference type="PANTHER" id="PTHR43289">
    <property type="entry name" value="MITOGEN-ACTIVATED PROTEIN KINASE KINASE KINASE 20-RELATED"/>
    <property type="match status" value="1"/>
</dbReference>
<evidence type="ECO:0000256" key="1">
    <source>
        <dbReference type="ARBA" id="ARBA00012513"/>
    </source>
</evidence>
<reference evidence="10 11" key="1">
    <citation type="journal article" date="2019" name="Int. J. Syst. Evol. Microbiol.">
        <title>The Global Catalogue of Microorganisms (GCM) 10K type strain sequencing project: providing services to taxonomists for standard genome sequencing and annotation.</title>
        <authorList>
            <consortium name="The Broad Institute Genomics Platform"/>
            <consortium name="The Broad Institute Genome Sequencing Center for Infectious Disease"/>
            <person name="Wu L."/>
            <person name="Ma J."/>
        </authorList>
    </citation>
    <scope>NUCLEOTIDE SEQUENCE [LARGE SCALE GENOMIC DNA]</scope>
    <source>
        <strain evidence="10 11">JCM 16013</strain>
    </source>
</reference>
<dbReference type="PROSITE" id="PS50011">
    <property type="entry name" value="PROTEIN_KINASE_DOM"/>
    <property type="match status" value="1"/>
</dbReference>
<evidence type="ECO:0000256" key="2">
    <source>
        <dbReference type="ARBA" id="ARBA00022527"/>
    </source>
</evidence>
<evidence type="ECO:0000256" key="8">
    <source>
        <dbReference type="SAM" id="MobiDB-lite"/>
    </source>
</evidence>
<feature type="compositionally biased region" description="Low complexity" evidence="8">
    <location>
        <begin position="456"/>
        <end position="511"/>
    </location>
</feature>
<evidence type="ECO:0000313" key="11">
    <source>
        <dbReference type="Proteomes" id="UP001499854"/>
    </source>
</evidence>
<evidence type="ECO:0000256" key="6">
    <source>
        <dbReference type="ARBA" id="ARBA00022840"/>
    </source>
</evidence>